<evidence type="ECO:0000256" key="1">
    <source>
        <dbReference type="SAM" id="Coils"/>
    </source>
</evidence>
<feature type="region of interest" description="Disordered" evidence="2">
    <location>
        <begin position="132"/>
        <end position="152"/>
    </location>
</feature>
<evidence type="ECO:0000313" key="3">
    <source>
        <dbReference type="EMBL" id="KAK0137149.1"/>
    </source>
</evidence>
<sequence>MTCCTISSANNIWPETPINTFEQHLPVSCVGGPQEESHLGGVWPDDPATVTYGQKELELKKQRAELDLEKATLEADLEALGLEKAAAAANAETEILEAAARFEYEDIGSVIRSDVSSQVIKQRTEAYLDHQAQTSFSPNTPAPNTLPSPYIKKTQPLTTREAPELSPIHRHDGSPTTPTHTKASAIAPAANMIDFAKYLARRELVTTGLTKFDDQPESFRAWQSSFLNATQDLDLTASEELDLLVKWLGKESSEHIKRMRAVHVTNPEAALQMSWTRLRECYATPEVIESALFKRLDNFPRLTSRENIKLRELSDLLMELLSAKDDGYLPGLSYLDTPRGINPIVEKLPINLQEKWLSTGSRYKEHCAVSYPPFSFFADFVNGEAKARNDPSFVVMNNSCTPFRNDRPIAKHDGVRTTIAVHKIDLSAAAGPSSMYRTEMENKHSGDPAKYCPLHNKAHPLEKCRAFKMKPLTERKGLLRDHRRCFRCCSATHMAKDCSVKLKCFECESDRHCTAMHPDIHLSPAVSSVTEPDTAAKQHTFRGYVKVY</sequence>
<feature type="coiled-coil region" evidence="1">
    <location>
        <begin position="54"/>
        <end position="83"/>
    </location>
</feature>
<dbReference type="PANTHER" id="PTHR47331">
    <property type="entry name" value="PHD-TYPE DOMAIN-CONTAINING PROTEIN"/>
    <property type="match status" value="1"/>
</dbReference>
<dbReference type="PANTHER" id="PTHR47331:SF6">
    <property type="entry name" value="DOUBLECORTIN DOMAIN-CONTAINING PROTEIN"/>
    <property type="match status" value="1"/>
</dbReference>
<keyword evidence="4" id="KW-1185">Reference proteome</keyword>
<name>A0AA47MBR0_MERPO</name>
<feature type="compositionally biased region" description="Basic and acidic residues" evidence="2">
    <location>
        <begin position="162"/>
        <end position="173"/>
    </location>
</feature>
<gene>
    <name evidence="3" type="ORF">N1851_026656</name>
</gene>
<dbReference type="AlphaFoldDB" id="A0AA47MBR0"/>
<comment type="caution">
    <text evidence="3">The sequence shown here is derived from an EMBL/GenBank/DDBJ whole genome shotgun (WGS) entry which is preliminary data.</text>
</comment>
<feature type="region of interest" description="Disordered" evidence="2">
    <location>
        <begin position="162"/>
        <end position="181"/>
    </location>
</feature>
<evidence type="ECO:0000256" key="2">
    <source>
        <dbReference type="SAM" id="MobiDB-lite"/>
    </source>
</evidence>
<evidence type="ECO:0000313" key="4">
    <source>
        <dbReference type="Proteomes" id="UP001174136"/>
    </source>
</evidence>
<proteinExistence type="predicted"/>
<accession>A0AA47MBR0</accession>
<keyword evidence="1" id="KW-0175">Coiled coil</keyword>
<protein>
    <submittedName>
        <fullName evidence="3">Uncharacterized protein</fullName>
    </submittedName>
</protein>
<reference evidence="3" key="1">
    <citation type="journal article" date="2023" name="Front. Mar. Sci.">
        <title>A new Merluccius polli reference genome to investigate the effects of global change in West African waters.</title>
        <authorList>
            <person name="Mateo J.L."/>
            <person name="Blanco-Fernandez C."/>
            <person name="Garcia-Vazquez E."/>
            <person name="Machado-Schiaffino G."/>
        </authorList>
    </citation>
    <scope>NUCLEOTIDE SEQUENCE</scope>
    <source>
        <strain evidence="3">C29</strain>
        <tissue evidence="3">Fin</tissue>
    </source>
</reference>
<dbReference type="Proteomes" id="UP001174136">
    <property type="component" value="Unassembled WGS sequence"/>
</dbReference>
<dbReference type="EMBL" id="JAOPHQ010004960">
    <property type="protein sequence ID" value="KAK0137149.1"/>
    <property type="molecule type" value="Genomic_DNA"/>
</dbReference>
<organism evidence="3 4">
    <name type="scientific">Merluccius polli</name>
    <name type="common">Benguela hake</name>
    <name type="synonym">Merluccius cadenati</name>
    <dbReference type="NCBI Taxonomy" id="89951"/>
    <lineage>
        <taxon>Eukaryota</taxon>
        <taxon>Metazoa</taxon>
        <taxon>Chordata</taxon>
        <taxon>Craniata</taxon>
        <taxon>Vertebrata</taxon>
        <taxon>Euteleostomi</taxon>
        <taxon>Actinopterygii</taxon>
        <taxon>Neopterygii</taxon>
        <taxon>Teleostei</taxon>
        <taxon>Neoteleostei</taxon>
        <taxon>Acanthomorphata</taxon>
        <taxon>Zeiogadaria</taxon>
        <taxon>Gadariae</taxon>
        <taxon>Gadiformes</taxon>
        <taxon>Gadoidei</taxon>
        <taxon>Merlucciidae</taxon>
        <taxon>Merluccius</taxon>
    </lineage>
</organism>